<dbReference type="SUPFAM" id="SSF46785">
    <property type="entry name" value="Winged helix' DNA-binding domain"/>
    <property type="match status" value="1"/>
</dbReference>
<dbReference type="PANTHER" id="PTHR33202:SF18">
    <property type="entry name" value="TRANSCRIPTIONAL REGULATOR FURA"/>
    <property type="match status" value="1"/>
</dbReference>
<feature type="binding site" evidence="11">
    <location>
        <position position="139"/>
    </location>
    <ligand>
        <name>Zn(2+)</name>
        <dbReference type="ChEBI" id="CHEBI:29105"/>
    </ligand>
</feature>
<dbReference type="InterPro" id="IPR002481">
    <property type="entry name" value="FUR"/>
</dbReference>
<evidence type="ECO:0000256" key="5">
    <source>
        <dbReference type="ARBA" id="ARBA00022723"/>
    </source>
</evidence>
<evidence type="ECO:0000256" key="7">
    <source>
        <dbReference type="ARBA" id="ARBA00023004"/>
    </source>
</evidence>
<sequence>MAFPSIDPGGAALAALRRAGLRVTGPRRAVLAWLAGHPHSTVDSIGAGVRPYLGSVSTQGLYDVLAVCTKAGLLRKIELPGHPARFERRAGDNHHHLVCRRCGRTEDVDCLSGARPCLTPGDTHGFRLEEAEVVFWGRCPGCAENHHEEGP</sequence>
<keyword evidence="10" id="KW-0804">Transcription</keyword>
<feature type="binding site" evidence="11">
    <location>
        <position position="142"/>
    </location>
    <ligand>
        <name>Zn(2+)</name>
        <dbReference type="ChEBI" id="CHEBI:29105"/>
    </ligand>
</feature>
<evidence type="ECO:0000256" key="11">
    <source>
        <dbReference type="PIRSR" id="PIRSR602481-1"/>
    </source>
</evidence>
<dbReference type="PANTHER" id="PTHR33202">
    <property type="entry name" value="ZINC UPTAKE REGULATION PROTEIN"/>
    <property type="match status" value="1"/>
</dbReference>
<evidence type="ECO:0000256" key="8">
    <source>
        <dbReference type="ARBA" id="ARBA00023015"/>
    </source>
</evidence>
<dbReference type="GO" id="GO:0045892">
    <property type="term" value="P:negative regulation of DNA-templated transcription"/>
    <property type="evidence" value="ECO:0007669"/>
    <property type="project" value="TreeGrafter"/>
</dbReference>
<evidence type="ECO:0000256" key="2">
    <source>
        <dbReference type="ARBA" id="ARBA00007957"/>
    </source>
</evidence>
<gene>
    <name evidence="12" type="ORF">FPZ12_029935</name>
</gene>
<keyword evidence="4" id="KW-0678">Repressor</keyword>
<organism evidence="12 13">
    <name type="scientific">Amycolatopsis acidicola</name>
    <dbReference type="NCBI Taxonomy" id="2596893"/>
    <lineage>
        <taxon>Bacteria</taxon>
        <taxon>Bacillati</taxon>
        <taxon>Actinomycetota</taxon>
        <taxon>Actinomycetes</taxon>
        <taxon>Pseudonocardiales</taxon>
        <taxon>Pseudonocardiaceae</taxon>
        <taxon>Amycolatopsis</taxon>
    </lineage>
</organism>
<keyword evidence="9" id="KW-0238">DNA-binding</keyword>
<comment type="cofactor">
    <cofactor evidence="11">
        <name>Zn(2+)</name>
        <dbReference type="ChEBI" id="CHEBI:29105"/>
    </cofactor>
    <text evidence="11">Binds 1 zinc ion per subunit.</text>
</comment>
<evidence type="ECO:0000256" key="6">
    <source>
        <dbReference type="ARBA" id="ARBA00022833"/>
    </source>
</evidence>
<dbReference type="AlphaFoldDB" id="A0A5N0UTB7"/>
<keyword evidence="13" id="KW-1185">Reference proteome</keyword>
<dbReference type="InterPro" id="IPR036388">
    <property type="entry name" value="WH-like_DNA-bd_sf"/>
</dbReference>
<comment type="subcellular location">
    <subcellularLocation>
        <location evidence="1">Cytoplasm</location>
    </subcellularLocation>
</comment>
<proteinExistence type="inferred from homology"/>
<evidence type="ECO:0000256" key="1">
    <source>
        <dbReference type="ARBA" id="ARBA00004496"/>
    </source>
</evidence>
<dbReference type="Pfam" id="PF01475">
    <property type="entry name" value="FUR"/>
    <property type="match status" value="1"/>
</dbReference>
<evidence type="ECO:0000256" key="9">
    <source>
        <dbReference type="ARBA" id="ARBA00023125"/>
    </source>
</evidence>
<evidence type="ECO:0000256" key="10">
    <source>
        <dbReference type="ARBA" id="ARBA00023163"/>
    </source>
</evidence>
<keyword evidence="6 11" id="KW-0862">Zinc</keyword>
<dbReference type="Proteomes" id="UP000319769">
    <property type="component" value="Unassembled WGS sequence"/>
</dbReference>
<name>A0A5N0UTB7_9PSEU</name>
<dbReference type="InterPro" id="IPR036390">
    <property type="entry name" value="WH_DNA-bd_sf"/>
</dbReference>
<dbReference type="GO" id="GO:0005737">
    <property type="term" value="C:cytoplasm"/>
    <property type="evidence" value="ECO:0007669"/>
    <property type="project" value="UniProtKB-SubCell"/>
</dbReference>
<dbReference type="InterPro" id="IPR043135">
    <property type="entry name" value="Fur_C"/>
</dbReference>
<feature type="binding site" evidence="11">
    <location>
        <position position="99"/>
    </location>
    <ligand>
        <name>Zn(2+)</name>
        <dbReference type="ChEBI" id="CHEBI:29105"/>
    </ligand>
</feature>
<evidence type="ECO:0000313" key="12">
    <source>
        <dbReference type="EMBL" id="KAA9155409.1"/>
    </source>
</evidence>
<dbReference type="RefSeq" id="WP_144759144.1">
    <property type="nucleotide sequence ID" value="NZ_VMNW02000057.1"/>
</dbReference>
<keyword evidence="3" id="KW-0963">Cytoplasm</keyword>
<comment type="similarity">
    <text evidence="2">Belongs to the Fur family.</text>
</comment>
<dbReference type="GO" id="GO:0000976">
    <property type="term" value="F:transcription cis-regulatory region binding"/>
    <property type="evidence" value="ECO:0007669"/>
    <property type="project" value="TreeGrafter"/>
</dbReference>
<dbReference type="GO" id="GO:1900376">
    <property type="term" value="P:regulation of secondary metabolite biosynthetic process"/>
    <property type="evidence" value="ECO:0007669"/>
    <property type="project" value="TreeGrafter"/>
</dbReference>
<dbReference type="Gene3D" id="1.10.10.10">
    <property type="entry name" value="Winged helix-like DNA-binding domain superfamily/Winged helix DNA-binding domain"/>
    <property type="match status" value="1"/>
</dbReference>
<keyword evidence="7" id="KW-0408">Iron</keyword>
<dbReference type="CDD" id="cd07153">
    <property type="entry name" value="Fur_like"/>
    <property type="match status" value="1"/>
</dbReference>
<accession>A0A5N0UTB7</accession>
<reference evidence="12" key="1">
    <citation type="submission" date="2019-09" db="EMBL/GenBank/DDBJ databases">
        <authorList>
            <person name="Teo W.F.A."/>
            <person name="Duangmal K."/>
        </authorList>
    </citation>
    <scope>NUCLEOTIDE SEQUENCE [LARGE SCALE GENOMIC DNA]</scope>
    <source>
        <strain evidence="12">K81G1</strain>
    </source>
</reference>
<dbReference type="EMBL" id="VMNW02000057">
    <property type="protein sequence ID" value="KAA9155409.1"/>
    <property type="molecule type" value="Genomic_DNA"/>
</dbReference>
<evidence type="ECO:0000313" key="13">
    <source>
        <dbReference type="Proteomes" id="UP000319769"/>
    </source>
</evidence>
<feature type="binding site" evidence="11">
    <location>
        <position position="102"/>
    </location>
    <ligand>
        <name>Zn(2+)</name>
        <dbReference type="ChEBI" id="CHEBI:29105"/>
    </ligand>
</feature>
<dbReference type="Gene3D" id="3.30.1490.190">
    <property type="match status" value="1"/>
</dbReference>
<dbReference type="OrthoDB" id="5242893at2"/>
<protein>
    <submittedName>
        <fullName evidence="12">Transcriptional repressor</fullName>
    </submittedName>
</protein>
<keyword evidence="5 11" id="KW-0479">Metal-binding</keyword>
<keyword evidence="8" id="KW-0805">Transcription regulation</keyword>
<dbReference type="GO" id="GO:0008270">
    <property type="term" value="F:zinc ion binding"/>
    <property type="evidence" value="ECO:0007669"/>
    <property type="project" value="TreeGrafter"/>
</dbReference>
<dbReference type="GO" id="GO:0003700">
    <property type="term" value="F:DNA-binding transcription factor activity"/>
    <property type="evidence" value="ECO:0007669"/>
    <property type="project" value="InterPro"/>
</dbReference>
<comment type="caution">
    <text evidence="12">The sequence shown here is derived from an EMBL/GenBank/DDBJ whole genome shotgun (WGS) entry which is preliminary data.</text>
</comment>
<evidence type="ECO:0000256" key="4">
    <source>
        <dbReference type="ARBA" id="ARBA00022491"/>
    </source>
</evidence>
<evidence type="ECO:0000256" key="3">
    <source>
        <dbReference type="ARBA" id="ARBA00022490"/>
    </source>
</evidence>